<dbReference type="RefSeq" id="WP_132002787.1">
    <property type="nucleotide sequence ID" value="NZ_SMFK01000002.1"/>
</dbReference>
<organism evidence="2 3">
    <name type="scientific">Flavobacterium cellulosilyticum</name>
    <dbReference type="NCBI Taxonomy" id="2541731"/>
    <lineage>
        <taxon>Bacteria</taxon>
        <taxon>Pseudomonadati</taxon>
        <taxon>Bacteroidota</taxon>
        <taxon>Flavobacteriia</taxon>
        <taxon>Flavobacteriales</taxon>
        <taxon>Flavobacteriaceae</taxon>
        <taxon>Flavobacterium</taxon>
    </lineage>
</organism>
<proteinExistence type="predicted"/>
<evidence type="ECO:0000259" key="1">
    <source>
        <dbReference type="Pfam" id="PF18135"/>
    </source>
</evidence>
<evidence type="ECO:0000313" key="3">
    <source>
        <dbReference type="Proteomes" id="UP000295479"/>
    </source>
</evidence>
<accession>A0A4R5CMD5</accession>
<gene>
    <name evidence="2" type="ORF">E0F76_06035</name>
</gene>
<keyword evidence="3" id="KW-1185">Reference proteome</keyword>
<dbReference type="Pfam" id="PF18135">
    <property type="entry name" value="Type_ISP_C"/>
    <property type="match status" value="1"/>
</dbReference>
<dbReference type="AlphaFoldDB" id="A0A4R5CMD5"/>
<name>A0A4R5CMD5_9FLAO</name>
<dbReference type="OrthoDB" id="9759819at2"/>
<dbReference type="Proteomes" id="UP000295479">
    <property type="component" value="Unassembled WGS sequence"/>
</dbReference>
<dbReference type="InterPro" id="IPR041635">
    <property type="entry name" value="Type_ISP_LLaBIII_C"/>
</dbReference>
<protein>
    <recommendedName>
        <fullName evidence="1">Type ISP restriction-modification enzyme LLaBIII C-terminal specificity domain-containing protein</fullName>
    </recommendedName>
</protein>
<feature type="domain" description="Type ISP restriction-modification enzyme LLaBIII C-terminal specificity" evidence="1">
    <location>
        <begin position="43"/>
        <end position="129"/>
    </location>
</feature>
<evidence type="ECO:0000313" key="2">
    <source>
        <dbReference type="EMBL" id="TDD98684.1"/>
    </source>
</evidence>
<sequence length="131" mass="14993">MELKPIPTEITNKIAKQLGLTFVPEKEAEGNVCMANSNEVRPEFREIFSTIDLLDYIYAALHSPTNQEKNKEIANSDYIKISFPKDTKTFWESVALGSKVRQKHLVDNPIDENYFTEFTVDGAYIVVKQSF</sequence>
<reference evidence="2 3" key="1">
    <citation type="submission" date="2019-03" db="EMBL/GenBank/DDBJ databases">
        <title>Flavobacterium AR-3-4 sp. nov. isolated from arctic soil.</title>
        <authorList>
            <person name="Chaudhary D.K."/>
        </authorList>
    </citation>
    <scope>NUCLEOTIDE SEQUENCE [LARGE SCALE GENOMIC DNA]</scope>
    <source>
        <strain evidence="2 3">AR-3-4</strain>
    </source>
</reference>
<comment type="caution">
    <text evidence="2">The sequence shown here is derived from an EMBL/GenBank/DDBJ whole genome shotgun (WGS) entry which is preliminary data.</text>
</comment>
<dbReference type="EMBL" id="SMFK01000002">
    <property type="protein sequence ID" value="TDD98684.1"/>
    <property type="molecule type" value="Genomic_DNA"/>
</dbReference>